<proteinExistence type="predicted"/>
<sequence>MITLSDEFQETHTWFYWLIVDPFVQVEVDQCDNWTVELLQEGFGWWQNYPQKDLMLDVTFVEREDRCQLQAFLDQHGLRHRVYRLLRGQEEDGAL</sequence>
<organism evidence="1 2">
    <name type="scientific">Dictyobacter formicarum</name>
    <dbReference type="NCBI Taxonomy" id="2778368"/>
    <lineage>
        <taxon>Bacteria</taxon>
        <taxon>Bacillati</taxon>
        <taxon>Chloroflexota</taxon>
        <taxon>Ktedonobacteria</taxon>
        <taxon>Ktedonobacterales</taxon>
        <taxon>Dictyobacteraceae</taxon>
        <taxon>Dictyobacter</taxon>
    </lineage>
</organism>
<dbReference type="Proteomes" id="UP000635565">
    <property type="component" value="Unassembled WGS sequence"/>
</dbReference>
<dbReference type="RefSeq" id="WP_201365806.1">
    <property type="nucleotide sequence ID" value="NZ_BNJJ01000022.1"/>
</dbReference>
<evidence type="ECO:0000313" key="1">
    <source>
        <dbReference type="EMBL" id="GHO88198.1"/>
    </source>
</evidence>
<keyword evidence="2" id="KW-1185">Reference proteome</keyword>
<name>A0ABQ3VQV1_9CHLR</name>
<comment type="caution">
    <text evidence="1">The sequence shown here is derived from an EMBL/GenBank/DDBJ whole genome shotgun (WGS) entry which is preliminary data.</text>
</comment>
<evidence type="ECO:0000313" key="2">
    <source>
        <dbReference type="Proteomes" id="UP000635565"/>
    </source>
</evidence>
<accession>A0ABQ3VQV1</accession>
<dbReference type="EMBL" id="BNJJ01000022">
    <property type="protein sequence ID" value="GHO88198.1"/>
    <property type="molecule type" value="Genomic_DNA"/>
</dbReference>
<protein>
    <submittedName>
        <fullName evidence="1">Uncharacterized protein</fullName>
    </submittedName>
</protein>
<reference evidence="1 2" key="1">
    <citation type="journal article" date="2021" name="Int. J. Syst. Evol. Microbiol.">
        <title>Reticulibacter mediterranei gen. nov., sp. nov., within the new family Reticulibacteraceae fam. nov., and Ktedonospora formicarum gen. nov., sp. nov., Ktedonobacter robiniae sp. nov., Dictyobacter formicarum sp. nov. and Dictyobacter arantiisoli sp. nov., belonging to the class Ktedonobacteria.</title>
        <authorList>
            <person name="Yabe S."/>
            <person name="Zheng Y."/>
            <person name="Wang C.M."/>
            <person name="Sakai Y."/>
            <person name="Abe K."/>
            <person name="Yokota A."/>
            <person name="Donadio S."/>
            <person name="Cavaletti L."/>
            <person name="Monciardini P."/>
        </authorList>
    </citation>
    <scope>NUCLEOTIDE SEQUENCE [LARGE SCALE GENOMIC DNA]</scope>
    <source>
        <strain evidence="1 2">SOSP1-9</strain>
    </source>
</reference>
<gene>
    <name evidence="1" type="ORF">KSZ_62040</name>
</gene>